<reference evidence="2 3" key="1">
    <citation type="submission" date="2024-12" db="EMBL/GenBank/DDBJ databases">
        <title>The unique morphological basis and parallel evolutionary history of personate flowers in Penstemon.</title>
        <authorList>
            <person name="Depatie T.H."/>
            <person name="Wessinger C.A."/>
        </authorList>
    </citation>
    <scope>NUCLEOTIDE SEQUENCE [LARGE SCALE GENOMIC DNA]</scope>
    <source>
        <strain evidence="2">WTNN_2</strain>
        <tissue evidence="2">Leaf</tissue>
    </source>
</reference>
<evidence type="ECO:0000313" key="2">
    <source>
        <dbReference type="EMBL" id="KAL3814361.1"/>
    </source>
</evidence>
<dbReference type="InterPro" id="IPR044204">
    <property type="entry name" value="IWS1/2"/>
</dbReference>
<keyword evidence="3" id="KW-1185">Reference proteome</keyword>
<dbReference type="AlphaFoldDB" id="A0ABD3RTK2"/>
<comment type="caution">
    <text evidence="2">The sequence shown here is derived from an EMBL/GenBank/DDBJ whole genome shotgun (WGS) entry which is preliminary data.</text>
</comment>
<accession>A0ABD3RTK2</accession>
<dbReference type="Proteomes" id="UP001634393">
    <property type="component" value="Unassembled WGS sequence"/>
</dbReference>
<dbReference type="EMBL" id="JBJXBP010000008">
    <property type="protein sequence ID" value="KAL3814361.1"/>
    <property type="molecule type" value="Genomic_DNA"/>
</dbReference>
<dbReference type="PANTHER" id="PTHR47350">
    <property type="entry name" value="PROTEIN IWS1 HOMOLOG 1"/>
    <property type="match status" value="1"/>
</dbReference>
<protein>
    <submittedName>
        <fullName evidence="2">Uncharacterized protein</fullName>
    </submittedName>
</protein>
<sequence>MLFVQSRPLFNKSMKFEDFKNFEVESISRRPSVKCKMLHPACWFSMAGQVPFTFIRGAKSGRSSSLSSRQNASRPKAMSMDFVVRPQSKVDPDEVRARAKRMAQDQRHAKMEKKLQQLAAPKHKQLQATKLSVAGRGMVKYL</sequence>
<gene>
    <name evidence="2" type="ORF">ACJIZ3_015629</name>
</gene>
<organism evidence="2 3">
    <name type="scientific">Penstemon smallii</name>
    <dbReference type="NCBI Taxonomy" id="265156"/>
    <lineage>
        <taxon>Eukaryota</taxon>
        <taxon>Viridiplantae</taxon>
        <taxon>Streptophyta</taxon>
        <taxon>Embryophyta</taxon>
        <taxon>Tracheophyta</taxon>
        <taxon>Spermatophyta</taxon>
        <taxon>Magnoliopsida</taxon>
        <taxon>eudicotyledons</taxon>
        <taxon>Gunneridae</taxon>
        <taxon>Pentapetalae</taxon>
        <taxon>asterids</taxon>
        <taxon>lamiids</taxon>
        <taxon>Lamiales</taxon>
        <taxon>Plantaginaceae</taxon>
        <taxon>Cheloneae</taxon>
        <taxon>Penstemon</taxon>
    </lineage>
</organism>
<evidence type="ECO:0000313" key="3">
    <source>
        <dbReference type="Proteomes" id="UP001634393"/>
    </source>
</evidence>
<feature type="compositionally biased region" description="Low complexity" evidence="1">
    <location>
        <begin position="60"/>
        <end position="74"/>
    </location>
</feature>
<proteinExistence type="predicted"/>
<dbReference type="PANTHER" id="PTHR47350:SF4">
    <property type="entry name" value="PROTEIN IWS1 HOMOLOG 1"/>
    <property type="match status" value="1"/>
</dbReference>
<feature type="region of interest" description="Disordered" evidence="1">
    <location>
        <begin position="59"/>
        <end position="80"/>
    </location>
</feature>
<evidence type="ECO:0000256" key="1">
    <source>
        <dbReference type="SAM" id="MobiDB-lite"/>
    </source>
</evidence>
<name>A0ABD3RTK2_9LAMI</name>